<keyword evidence="2" id="KW-1185">Reference proteome</keyword>
<evidence type="ECO:0000313" key="1">
    <source>
        <dbReference type="EnsemblPlants" id="KQK90911"/>
    </source>
</evidence>
<dbReference type="AlphaFoldDB" id="K4AI22"/>
<protein>
    <submittedName>
        <fullName evidence="1">Uncharacterized protein</fullName>
    </submittedName>
</protein>
<organism evidence="1 2">
    <name type="scientific">Setaria italica</name>
    <name type="common">Foxtail millet</name>
    <name type="synonym">Panicum italicum</name>
    <dbReference type="NCBI Taxonomy" id="4555"/>
    <lineage>
        <taxon>Eukaryota</taxon>
        <taxon>Viridiplantae</taxon>
        <taxon>Streptophyta</taxon>
        <taxon>Embryophyta</taxon>
        <taxon>Tracheophyta</taxon>
        <taxon>Spermatophyta</taxon>
        <taxon>Magnoliopsida</taxon>
        <taxon>Liliopsida</taxon>
        <taxon>Poales</taxon>
        <taxon>Poaceae</taxon>
        <taxon>PACMAD clade</taxon>
        <taxon>Panicoideae</taxon>
        <taxon>Panicodae</taxon>
        <taxon>Paniceae</taxon>
        <taxon>Cenchrinae</taxon>
        <taxon>Setaria</taxon>
    </lineage>
</organism>
<sequence length="33" mass="3527">MGLSTKGDQCTLLQGPSCMVNIRRWYGAPAASN</sequence>
<dbReference type="EnsemblPlants" id="KQK90911">
    <property type="protein sequence ID" value="KQK90911"/>
    <property type="gene ID" value="SETIT_038529mg"/>
</dbReference>
<dbReference type="InParanoid" id="K4AI22"/>
<evidence type="ECO:0000313" key="2">
    <source>
        <dbReference type="Proteomes" id="UP000004995"/>
    </source>
</evidence>
<dbReference type="Gramene" id="KQK90911">
    <property type="protein sequence ID" value="KQK90911"/>
    <property type="gene ID" value="SETIT_038529mg"/>
</dbReference>
<name>K4AI22_SETIT</name>
<reference evidence="2" key="1">
    <citation type="journal article" date="2012" name="Nat. Biotechnol.">
        <title>Reference genome sequence of the model plant Setaria.</title>
        <authorList>
            <person name="Bennetzen J.L."/>
            <person name="Schmutz J."/>
            <person name="Wang H."/>
            <person name="Percifield R."/>
            <person name="Hawkins J."/>
            <person name="Pontaroli A.C."/>
            <person name="Estep M."/>
            <person name="Feng L."/>
            <person name="Vaughn J.N."/>
            <person name="Grimwood J."/>
            <person name="Jenkins J."/>
            <person name="Barry K."/>
            <person name="Lindquist E."/>
            <person name="Hellsten U."/>
            <person name="Deshpande S."/>
            <person name="Wang X."/>
            <person name="Wu X."/>
            <person name="Mitros T."/>
            <person name="Triplett J."/>
            <person name="Yang X."/>
            <person name="Ye C.Y."/>
            <person name="Mauro-Herrera M."/>
            <person name="Wang L."/>
            <person name="Li P."/>
            <person name="Sharma M."/>
            <person name="Sharma R."/>
            <person name="Ronald P.C."/>
            <person name="Panaud O."/>
            <person name="Kellogg E.A."/>
            <person name="Brutnell T.P."/>
            <person name="Doust A.N."/>
            <person name="Tuskan G.A."/>
            <person name="Rokhsar D."/>
            <person name="Devos K.M."/>
        </authorList>
    </citation>
    <scope>NUCLEOTIDE SEQUENCE [LARGE SCALE GENOMIC DNA]</scope>
    <source>
        <strain evidence="2">cv. Yugu1</strain>
    </source>
</reference>
<reference evidence="1" key="2">
    <citation type="submission" date="2018-08" db="UniProtKB">
        <authorList>
            <consortium name="EnsemblPlants"/>
        </authorList>
    </citation>
    <scope>IDENTIFICATION</scope>
    <source>
        <strain evidence="1">Yugu1</strain>
    </source>
</reference>
<accession>K4AI22</accession>
<dbReference type="HOGENOM" id="CLU_3385682_0_0_1"/>
<dbReference type="Proteomes" id="UP000004995">
    <property type="component" value="Unassembled WGS sequence"/>
</dbReference>
<proteinExistence type="predicted"/>
<dbReference type="EMBL" id="AGNK02005987">
    <property type="status" value="NOT_ANNOTATED_CDS"/>
    <property type="molecule type" value="Genomic_DNA"/>
</dbReference>